<dbReference type="AlphaFoldDB" id="A0A7X5Y619"/>
<dbReference type="EMBL" id="JAATJC010000001">
    <property type="protein sequence ID" value="NJC05267.1"/>
    <property type="molecule type" value="Genomic_DNA"/>
</dbReference>
<accession>A0A7X5Y619</accession>
<comment type="caution">
    <text evidence="1">The sequence shown here is derived from an EMBL/GenBank/DDBJ whole genome shotgun (WGS) entry which is preliminary data.</text>
</comment>
<evidence type="ECO:0000313" key="2">
    <source>
        <dbReference type="Proteomes" id="UP000558192"/>
    </source>
</evidence>
<name>A0A7X5Y619_9SPHN</name>
<organism evidence="1 2">
    <name type="scientific">Sphingomonas kaistensis</name>
    <dbReference type="NCBI Taxonomy" id="298708"/>
    <lineage>
        <taxon>Bacteria</taxon>
        <taxon>Pseudomonadati</taxon>
        <taxon>Pseudomonadota</taxon>
        <taxon>Alphaproteobacteria</taxon>
        <taxon>Sphingomonadales</taxon>
        <taxon>Sphingomonadaceae</taxon>
        <taxon>Sphingomonas</taxon>
    </lineage>
</organism>
<proteinExistence type="predicted"/>
<keyword evidence="2" id="KW-1185">Reference proteome</keyword>
<protein>
    <submittedName>
        <fullName evidence="1">Uncharacterized protein</fullName>
    </submittedName>
</protein>
<gene>
    <name evidence="1" type="ORF">GGQ97_001060</name>
</gene>
<dbReference type="Proteomes" id="UP000558192">
    <property type="component" value="Unassembled WGS sequence"/>
</dbReference>
<sequence>MAGTLNGDELGAVLASIGPNGGDGDRLAAVVALLANRGSDAGKMVRGAFAGAGPVDARAKVRSAFTSALHGCLREPPVNAGSPATTSSV</sequence>
<reference evidence="1 2" key="1">
    <citation type="submission" date="2020-03" db="EMBL/GenBank/DDBJ databases">
        <title>Genomic Encyclopedia of Type Strains, Phase IV (KMG-IV): sequencing the most valuable type-strain genomes for metagenomic binning, comparative biology and taxonomic classification.</title>
        <authorList>
            <person name="Goeker M."/>
        </authorList>
    </citation>
    <scope>NUCLEOTIDE SEQUENCE [LARGE SCALE GENOMIC DNA]</scope>
    <source>
        <strain evidence="1 2">DSM 16846</strain>
    </source>
</reference>
<evidence type="ECO:0000313" key="1">
    <source>
        <dbReference type="EMBL" id="NJC05267.1"/>
    </source>
</evidence>